<dbReference type="GO" id="GO:0034597">
    <property type="term" value="F:phosphatidylinositol-4,5-bisphosphate 4-phosphatase activity"/>
    <property type="evidence" value="ECO:0007669"/>
    <property type="project" value="UniProtKB-EC"/>
</dbReference>
<sequence>MAHFVIALKRNRENESRFNVRECEPIRNAPPGKMYVRCPCNCLFLCKSSSQCISCPKPNCKRVINLTDLTPNPIPGMRKVGCAHCHDTFLFNTFNGLVRCPHCRKISSVGPNFARRRGLALIFVGIITLVIAIALTVGTYIYAGNGGLYLIYIVGFLLGLLSLGRGIYYCTMKNSLIEDPKAQGRIKNAWYHSSPIYSECSARWRIFGKLDISYKFKQKYPKDKNISNTTVGFVNSTHIMYCPLEEVNKSVHYVLKYSDDDERIWPDMLEVQFTPPKRECFYGVALLFNPSIQDEDECFDYEFGDKYDDWQVHTPDKTIDTYDNWQVHTRDRTTCVFKHDNPFVEYTTRNYTTGFLYEDKIGVLFNYIFKGCYVVRFNVNHNPRYVMSNPAFANTTYKRREVQELDFICRYYARPNPEESKMTNFTLDITLPADTGVSLKVFLISQRNKDRSKGCLWQTELPLFVWTIDLRVDGGWKNLSDQYCDVKYVEPGKRRYEKRVKCNFLIEAPAANSCFAYGLNDERCAKNTIWKPESGSKRKACLWVKHCGRTYVQHWVYEYLQTPRTLIQSDTLLSASSYLLLPIIAIVLIVMAVIGILCFRRYLRIRREEINLYVNSQHDDSNCLKSNDLGIIDDSEKEIGHDNPSCDNIVLLYTNSSPFFMALMKNFRKTLAKMCSCPVHDWHDGAIWNEVAKVGAVSWFTELLNNGCRVVWMDTPATRSAVISNSRNDESSSDKLSKYYEIHDFRDMAFRVVLEVAKSKVNVNDVERQYRRHFIVRFEGLESTANVDDPFLDLSPHARYYMPQHLMHLCSDLSVTKPKISKSKMKIDEDVYRLFVHQLYKSQTQQRLKSMKIDSTI</sequence>
<comment type="subcellular location">
    <subcellularLocation>
        <location evidence="2">Late endosome membrane</location>
        <topology evidence="2">Multi-pass membrane protein</topology>
    </subcellularLocation>
    <subcellularLocation>
        <location evidence="3">Lysosome membrane</location>
        <topology evidence="3">Multi-pass membrane protein</topology>
    </subcellularLocation>
</comment>
<evidence type="ECO:0000256" key="8">
    <source>
        <dbReference type="ARBA" id="ARBA00022989"/>
    </source>
</evidence>
<dbReference type="GO" id="GO:0030670">
    <property type="term" value="C:phagocytic vesicle membrane"/>
    <property type="evidence" value="ECO:0007669"/>
    <property type="project" value="TreeGrafter"/>
</dbReference>
<evidence type="ECO:0000256" key="1">
    <source>
        <dbReference type="ARBA" id="ARBA00001261"/>
    </source>
</evidence>
<organism evidence="12 13">
    <name type="scientific">Temnothorax longispinosus</name>
    <dbReference type="NCBI Taxonomy" id="300112"/>
    <lineage>
        <taxon>Eukaryota</taxon>
        <taxon>Metazoa</taxon>
        <taxon>Ecdysozoa</taxon>
        <taxon>Arthropoda</taxon>
        <taxon>Hexapoda</taxon>
        <taxon>Insecta</taxon>
        <taxon>Pterygota</taxon>
        <taxon>Neoptera</taxon>
        <taxon>Endopterygota</taxon>
        <taxon>Hymenoptera</taxon>
        <taxon>Apocrita</taxon>
        <taxon>Aculeata</taxon>
        <taxon>Formicoidea</taxon>
        <taxon>Formicidae</taxon>
        <taxon>Myrmicinae</taxon>
        <taxon>Temnothorax</taxon>
    </lineage>
</organism>
<dbReference type="PANTHER" id="PTHR21014:SF6">
    <property type="entry name" value="PHOSPHATIDYLINOSITOL-4,5-BISPHOSPHATE 4-PHOSPHATASE"/>
    <property type="match status" value="1"/>
</dbReference>
<keyword evidence="7" id="KW-0378">Hydrolase</keyword>
<evidence type="ECO:0000313" key="13">
    <source>
        <dbReference type="Proteomes" id="UP000310200"/>
    </source>
</evidence>
<evidence type="ECO:0000256" key="4">
    <source>
        <dbReference type="ARBA" id="ARBA00012936"/>
    </source>
</evidence>
<dbReference type="GO" id="GO:0005765">
    <property type="term" value="C:lysosomal membrane"/>
    <property type="evidence" value="ECO:0007669"/>
    <property type="project" value="UniProtKB-SubCell"/>
</dbReference>
<dbReference type="GO" id="GO:0031902">
    <property type="term" value="C:late endosome membrane"/>
    <property type="evidence" value="ECO:0007669"/>
    <property type="project" value="UniProtKB-SubCell"/>
</dbReference>
<proteinExistence type="predicted"/>
<dbReference type="EC" id="3.1.3.78" evidence="4"/>
<evidence type="ECO:0000256" key="6">
    <source>
        <dbReference type="ARBA" id="ARBA00022753"/>
    </source>
</evidence>
<evidence type="ECO:0000256" key="5">
    <source>
        <dbReference type="ARBA" id="ARBA00022692"/>
    </source>
</evidence>
<feature type="transmembrane region" description="Helical" evidence="11">
    <location>
        <begin position="119"/>
        <end position="143"/>
    </location>
</feature>
<name>A0A4S2KZ88_9HYME</name>
<keyword evidence="5 11" id="KW-0812">Transmembrane</keyword>
<dbReference type="EMBL" id="QBLH01001013">
    <property type="protein sequence ID" value="TGZ53518.1"/>
    <property type="molecule type" value="Genomic_DNA"/>
</dbReference>
<evidence type="ECO:0000256" key="11">
    <source>
        <dbReference type="SAM" id="Phobius"/>
    </source>
</evidence>
<dbReference type="PANTHER" id="PTHR21014">
    <property type="entry name" value="PHOSPHATIDYLINOSITOL-4,5-BISPHOSPHATE 4-PHOSPHATASE"/>
    <property type="match status" value="1"/>
</dbReference>
<evidence type="ECO:0000256" key="2">
    <source>
        <dbReference type="ARBA" id="ARBA00004107"/>
    </source>
</evidence>
<comment type="caution">
    <text evidence="12">The sequence shown here is derived from an EMBL/GenBank/DDBJ whole genome shotgun (WGS) entry which is preliminary data.</text>
</comment>
<keyword evidence="8 11" id="KW-1133">Transmembrane helix</keyword>
<feature type="transmembrane region" description="Helical" evidence="11">
    <location>
        <begin position="149"/>
        <end position="168"/>
    </location>
</feature>
<evidence type="ECO:0000256" key="9">
    <source>
        <dbReference type="ARBA" id="ARBA00023136"/>
    </source>
</evidence>
<accession>A0A4S2KZ88</accession>
<dbReference type="AlphaFoldDB" id="A0A4S2KZ88"/>
<evidence type="ECO:0000256" key="10">
    <source>
        <dbReference type="ARBA" id="ARBA00023228"/>
    </source>
</evidence>
<dbReference type="GO" id="GO:0046856">
    <property type="term" value="P:phosphatidylinositol dephosphorylation"/>
    <property type="evidence" value="ECO:0007669"/>
    <property type="project" value="InterPro"/>
</dbReference>
<protein>
    <recommendedName>
        <fullName evidence="4">phosphatidylinositol-4,5-bisphosphate 4-phosphatase</fullName>
        <ecNumber evidence="4">3.1.3.78</ecNumber>
    </recommendedName>
</protein>
<evidence type="ECO:0000256" key="3">
    <source>
        <dbReference type="ARBA" id="ARBA00004155"/>
    </source>
</evidence>
<dbReference type="GO" id="GO:0005886">
    <property type="term" value="C:plasma membrane"/>
    <property type="evidence" value="ECO:0007669"/>
    <property type="project" value="TreeGrafter"/>
</dbReference>
<keyword evidence="6" id="KW-0967">Endosome</keyword>
<gene>
    <name evidence="12" type="ORF">DBV15_03493</name>
</gene>
<evidence type="ECO:0000313" key="12">
    <source>
        <dbReference type="EMBL" id="TGZ53518.1"/>
    </source>
</evidence>
<keyword evidence="13" id="KW-1185">Reference proteome</keyword>
<reference evidence="12 13" key="1">
    <citation type="journal article" date="2019" name="Philos. Trans. R. Soc. Lond., B, Biol. Sci.">
        <title>Ant behaviour and brain gene expression of defending hosts depend on the ecological success of the intruding social parasite.</title>
        <authorList>
            <person name="Kaur R."/>
            <person name="Stoldt M."/>
            <person name="Jongepier E."/>
            <person name="Feldmeyer B."/>
            <person name="Menzel F."/>
            <person name="Bornberg-Bauer E."/>
            <person name="Foitzik S."/>
        </authorList>
    </citation>
    <scope>NUCLEOTIDE SEQUENCE [LARGE SCALE GENOMIC DNA]</scope>
    <source>
        <tissue evidence="12">Whole body</tissue>
    </source>
</reference>
<keyword evidence="9 11" id="KW-0472">Membrane</keyword>
<dbReference type="STRING" id="300112.A0A4S2KZ88"/>
<dbReference type="Gene3D" id="3.40.50.11530">
    <property type="match status" value="1"/>
</dbReference>
<dbReference type="InterPro" id="IPR019178">
    <property type="entry name" value="PtdIns-P2-Ptase"/>
</dbReference>
<dbReference type="Pfam" id="PF09788">
    <property type="entry name" value="Tmemb_55A"/>
    <property type="match status" value="1"/>
</dbReference>
<comment type="catalytic activity">
    <reaction evidence="1">
        <text>a 1,2-diacyl-sn-glycero-3-phospho-(1D-myo-inositol-4,5-bisphosphate) + H2O = a 1,2-diacyl-sn-glycero-3-phospho-(1D-myo-inositol-5-phosphate) + phosphate</text>
        <dbReference type="Rhea" id="RHEA:25674"/>
        <dbReference type="ChEBI" id="CHEBI:15377"/>
        <dbReference type="ChEBI" id="CHEBI:43474"/>
        <dbReference type="ChEBI" id="CHEBI:57795"/>
        <dbReference type="ChEBI" id="CHEBI:58456"/>
        <dbReference type="EC" id="3.1.3.78"/>
    </reaction>
</comment>
<evidence type="ECO:0000256" key="7">
    <source>
        <dbReference type="ARBA" id="ARBA00022801"/>
    </source>
</evidence>
<feature type="transmembrane region" description="Helical" evidence="11">
    <location>
        <begin position="578"/>
        <end position="599"/>
    </location>
</feature>
<keyword evidence="10" id="KW-0458">Lysosome</keyword>
<dbReference type="Proteomes" id="UP000310200">
    <property type="component" value="Unassembled WGS sequence"/>
</dbReference>